<name>A0A559M8C7_9HELO</name>
<protein>
    <recommendedName>
        <fullName evidence="1">Heterokaryon incompatibility domain-containing protein</fullName>
    </recommendedName>
</protein>
<feature type="domain" description="Heterokaryon incompatibility" evidence="1">
    <location>
        <begin position="244"/>
        <end position="392"/>
    </location>
</feature>
<dbReference type="InterPro" id="IPR010730">
    <property type="entry name" value="HET"/>
</dbReference>
<organism evidence="2 3">
    <name type="scientific">Lachnellula willkommii</name>
    <dbReference type="NCBI Taxonomy" id="215461"/>
    <lineage>
        <taxon>Eukaryota</taxon>
        <taxon>Fungi</taxon>
        <taxon>Dikarya</taxon>
        <taxon>Ascomycota</taxon>
        <taxon>Pezizomycotina</taxon>
        <taxon>Leotiomycetes</taxon>
        <taxon>Helotiales</taxon>
        <taxon>Lachnaceae</taxon>
        <taxon>Lachnellula</taxon>
    </lineage>
</organism>
<reference evidence="2 3" key="1">
    <citation type="submission" date="2018-05" db="EMBL/GenBank/DDBJ databases">
        <title>Genome sequencing and assembly of the regulated plant pathogen Lachnellula willkommii and related sister species for the development of diagnostic species identification markers.</title>
        <authorList>
            <person name="Giroux E."/>
            <person name="Bilodeau G."/>
        </authorList>
    </citation>
    <scope>NUCLEOTIDE SEQUENCE [LARGE SCALE GENOMIC DNA]</scope>
    <source>
        <strain evidence="2 3">CBS 172.35</strain>
    </source>
</reference>
<dbReference type="Pfam" id="PF06985">
    <property type="entry name" value="HET"/>
    <property type="match status" value="1"/>
</dbReference>
<dbReference type="Proteomes" id="UP000315522">
    <property type="component" value="Unassembled WGS sequence"/>
</dbReference>
<accession>A0A559M8C7</accession>
<dbReference type="AlphaFoldDB" id="A0A559M8C7"/>
<proteinExistence type="predicted"/>
<dbReference type="PANTHER" id="PTHR33112:SF16">
    <property type="entry name" value="HETEROKARYON INCOMPATIBILITY DOMAIN-CONTAINING PROTEIN"/>
    <property type="match status" value="1"/>
</dbReference>
<dbReference type="EMBL" id="QGML01001360">
    <property type="protein sequence ID" value="TVY89211.1"/>
    <property type="molecule type" value="Genomic_DNA"/>
</dbReference>
<comment type="caution">
    <text evidence="2">The sequence shown here is derived from an EMBL/GenBank/DDBJ whole genome shotgun (WGS) entry which is preliminary data.</text>
</comment>
<evidence type="ECO:0000259" key="1">
    <source>
        <dbReference type="Pfam" id="PF06985"/>
    </source>
</evidence>
<sequence length="441" mass="49796">MQFLNVVQIPDDKRAFSYEMKKISFFPATESKYYQGNAKAASCVQNAIAACRQGVLMPSGGSKNDIEIVSGDGTGITASQAADLKNAMLPLLTQEECLARASFAKDKGDVFFEAKNYLDARQEYALAACLLGHDLWTAYSGRDFEKPSITQQREPRTLLLRIFMEAFRLALTLEQPDLAQDVVHYAARGNDPAIIGEDFALDILECMKFQEFNALLPTRILDIGGQKQDRISLREFPTGSHGQYAALSHCWGTKQTFITSSTNLEDRKKSIDFNELPQTFRDAVSVSRSLGINYLWIDSLCIIQNDIDDWKRESIKMEQVYSDATLVISASRATSDSTGFLNPRRTDEIISISSGKGEKMSTLYLPQALQPFDSTDPLKSEPLHQRGWALQERYLPRRTLYFGSHQTFWNCQTLSRSEDGRILQRPWFDFQELILPANENP</sequence>
<keyword evidence="3" id="KW-1185">Reference proteome</keyword>
<feature type="non-terminal residue" evidence="2">
    <location>
        <position position="441"/>
    </location>
</feature>
<evidence type="ECO:0000313" key="3">
    <source>
        <dbReference type="Proteomes" id="UP000315522"/>
    </source>
</evidence>
<evidence type="ECO:0000313" key="2">
    <source>
        <dbReference type="EMBL" id="TVY89211.1"/>
    </source>
</evidence>
<dbReference type="PANTHER" id="PTHR33112">
    <property type="entry name" value="DOMAIN PROTEIN, PUTATIVE-RELATED"/>
    <property type="match status" value="1"/>
</dbReference>
<gene>
    <name evidence="2" type="ORF">LAWI1_G006807</name>
</gene>